<dbReference type="Proteomes" id="UP000232062">
    <property type="component" value="Unassembled WGS sequence"/>
</dbReference>
<reference evidence="2 3" key="1">
    <citation type="submission" date="2017-11" db="EMBL/GenBank/DDBJ databases">
        <title>The genome sequence of Pantoea rodasii DSM 26611.</title>
        <authorList>
            <person name="Gao J."/>
            <person name="Mao X."/>
            <person name="Sun J."/>
        </authorList>
    </citation>
    <scope>NUCLEOTIDE SEQUENCE [LARGE SCALE GENOMIC DNA]</scope>
    <source>
        <strain evidence="2 3">DSM 26611</strain>
    </source>
</reference>
<feature type="region of interest" description="Disordered" evidence="1">
    <location>
        <begin position="1"/>
        <end position="25"/>
    </location>
</feature>
<dbReference type="AlphaFoldDB" id="A0A2M9WBT7"/>
<feature type="compositionally biased region" description="Basic and acidic residues" evidence="1">
    <location>
        <begin position="15"/>
        <end position="25"/>
    </location>
</feature>
<dbReference type="InterPro" id="IPR024400">
    <property type="entry name" value="DUF2635"/>
</dbReference>
<dbReference type="Pfam" id="PF10948">
    <property type="entry name" value="DUF2635"/>
    <property type="match status" value="1"/>
</dbReference>
<protein>
    <submittedName>
        <fullName evidence="2">DUF2635 domain-containing protein</fullName>
    </submittedName>
</protein>
<comment type="caution">
    <text evidence="2">The sequence shown here is derived from an EMBL/GenBank/DDBJ whole genome shotgun (WGS) entry which is preliminary data.</text>
</comment>
<evidence type="ECO:0000313" key="3">
    <source>
        <dbReference type="Proteomes" id="UP000232062"/>
    </source>
</evidence>
<dbReference type="EMBL" id="PIQI01000023">
    <property type="protein sequence ID" value="PJZ05010.1"/>
    <property type="molecule type" value="Genomic_DNA"/>
</dbReference>
<dbReference type="RefSeq" id="WP_100702694.1">
    <property type="nucleotide sequence ID" value="NZ_MLFP01000005.1"/>
</dbReference>
<dbReference type="OrthoDB" id="8689507at2"/>
<accession>A0A2M9WBT7</accession>
<keyword evidence="3" id="KW-1185">Reference proteome</keyword>
<name>A0A2M9WBT7_9GAMM</name>
<evidence type="ECO:0000256" key="1">
    <source>
        <dbReference type="SAM" id="MobiDB-lite"/>
    </source>
</evidence>
<organism evidence="2 3">
    <name type="scientific">Pantoea rodasii</name>
    <dbReference type="NCBI Taxonomy" id="1076549"/>
    <lineage>
        <taxon>Bacteria</taxon>
        <taxon>Pseudomonadati</taxon>
        <taxon>Pseudomonadota</taxon>
        <taxon>Gammaproteobacteria</taxon>
        <taxon>Enterobacterales</taxon>
        <taxon>Erwiniaceae</taxon>
        <taxon>Pantoea</taxon>
    </lineage>
</organism>
<proteinExistence type="predicted"/>
<sequence length="62" mass="6740">MKLKPVAGRSVPDPARGDLLPKEGRNVEMSTYWLRRIKAGDVTEVKAETKASAKDATKQGGE</sequence>
<gene>
    <name evidence="2" type="ORF">PRCB_16550</name>
</gene>
<evidence type="ECO:0000313" key="2">
    <source>
        <dbReference type="EMBL" id="PJZ05010.1"/>
    </source>
</evidence>